<feature type="region of interest" description="Disordered" evidence="7">
    <location>
        <begin position="502"/>
        <end position="528"/>
    </location>
</feature>
<protein>
    <recommendedName>
        <fullName evidence="9">Major facilitator superfamily (MFS) profile domain-containing protein</fullName>
    </recommendedName>
</protein>
<evidence type="ECO:0000313" key="10">
    <source>
        <dbReference type="EMBL" id="PIL19565.1"/>
    </source>
</evidence>
<evidence type="ECO:0000256" key="4">
    <source>
        <dbReference type="ARBA" id="ARBA00022692"/>
    </source>
</evidence>
<evidence type="ECO:0000256" key="5">
    <source>
        <dbReference type="ARBA" id="ARBA00022989"/>
    </source>
</evidence>
<dbReference type="GO" id="GO:0022857">
    <property type="term" value="F:transmembrane transporter activity"/>
    <property type="evidence" value="ECO:0007669"/>
    <property type="project" value="InterPro"/>
</dbReference>
<keyword evidence="4 8" id="KW-0812">Transmembrane</keyword>
<dbReference type="PROSITE" id="PS50850">
    <property type="entry name" value="MFS"/>
    <property type="match status" value="1"/>
</dbReference>
<evidence type="ECO:0000259" key="9">
    <source>
        <dbReference type="PROSITE" id="PS50850"/>
    </source>
</evidence>
<reference evidence="10 11" key="1">
    <citation type="submission" date="2013-09" db="EMBL/GenBank/DDBJ databases">
        <title>Genome sequencing of Phaeobacter antarcticus sp. nov. SM1211.</title>
        <authorList>
            <person name="Zhang X.-Y."/>
            <person name="Liu C."/>
            <person name="Chen X.-L."/>
            <person name="Xie B.-B."/>
            <person name="Qin Q.-L."/>
            <person name="Rong J.-C."/>
            <person name="Zhang Y.-Z."/>
        </authorList>
    </citation>
    <scope>NUCLEOTIDE SEQUENCE [LARGE SCALE GENOMIC DNA]</scope>
    <source>
        <strain evidence="10 11">SM1211</strain>
    </source>
</reference>
<dbReference type="InterPro" id="IPR010290">
    <property type="entry name" value="TM_effector"/>
</dbReference>
<dbReference type="EMBL" id="AWWI01000096">
    <property type="protein sequence ID" value="PIL19565.1"/>
    <property type="molecule type" value="Genomic_DNA"/>
</dbReference>
<feature type="transmembrane region" description="Helical" evidence="8">
    <location>
        <begin position="290"/>
        <end position="313"/>
    </location>
</feature>
<dbReference type="InterPro" id="IPR036259">
    <property type="entry name" value="MFS_trans_sf"/>
</dbReference>
<proteinExistence type="predicted"/>
<comment type="subcellular location">
    <subcellularLocation>
        <location evidence="1">Cell membrane</location>
        <topology evidence="1">Multi-pass membrane protein</topology>
    </subcellularLocation>
</comment>
<feature type="transmembrane region" description="Helical" evidence="8">
    <location>
        <begin position="353"/>
        <end position="374"/>
    </location>
</feature>
<evidence type="ECO:0000256" key="8">
    <source>
        <dbReference type="SAM" id="Phobius"/>
    </source>
</evidence>
<gene>
    <name evidence="10" type="ORF">P775_13660</name>
</gene>
<evidence type="ECO:0000256" key="6">
    <source>
        <dbReference type="ARBA" id="ARBA00023136"/>
    </source>
</evidence>
<dbReference type="Proteomes" id="UP000231259">
    <property type="component" value="Unassembled WGS sequence"/>
</dbReference>
<feature type="transmembrane region" description="Helical" evidence="8">
    <location>
        <begin position="325"/>
        <end position="347"/>
    </location>
</feature>
<feature type="domain" description="Major facilitator superfamily (MFS) profile" evidence="9">
    <location>
        <begin position="1"/>
        <end position="379"/>
    </location>
</feature>
<keyword evidence="3" id="KW-1003">Cell membrane</keyword>
<feature type="transmembrane region" description="Helical" evidence="8">
    <location>
        <begin position="203"/>
        <end position="222"/>
    </location>
</feature>
<keyword evidence="5 8" id="KW-1133">Transmembrane helix</keyword>
<feature type="transmembrane region" description="Helical" evidence="8">
    <location>
        <begin position="142"/>
        <end position="168"/>
    </location>
</feature>
<evidence type="ECO:0000256" key="7">
    <source>
        <dbReference type="SAM" id="MobiDB-lite"/>
    </source>
</evidence>
<keyword evidence="6 8" id="KW-0472">Membrane</keyword>
<sequence length="528" mass="56467">MSSNFGGLVQAVGASWLMTSLSDSPQEVALVQASTALPIMIFSLMAGAIADNLDRRRVMLFAQVYMVITSMLLAWFAWNDWLSPWGLLAFTFAIGCGTALNNPAWQASVGDMVPRNALPGAVALNSMGFNIARSVGPAIGGAIVAAAGAAGAFLTNAVSYVALIAVLLRWKPDTKPRALPRERIGTAMAAGLRYVAMSPNIRIVLVRSCVFGAAAAAIPALMPVVARDLITGGPLTYGILLGAFGIGAVGGALTSGRLRARLTSEKIVRLGSLALVIGGIGTGLSHSMWLSVPALMVAGSGWVLALSTFNVTVQLSTPRWVVGRALSLYQMATFGGMAAGAWGFGSIAEADSVTTALLCAAALQAVGGVLGFVLPLPHSGEEDLEPLDRLGEPETEVPIHARSGPIVINIEHRIAETNIPAFMRVMNERRRICLRDGAKRWTLLRDLAEPELWIERYHVATWLEYIRDRERRTRADLDNFERIRALHIENHETRIHRMIERPVGSASSDHIPGAREAGDPMTDPTRAN</sequence>
<feature type="transmembrane region" description="Helical" evidence="8">
    <location>
        <begin position="234"/>
        <end position="255"/>
    </location>
</feature>
<evidence type="ECO:0000313" key="11">
    <source>
        <dbReference type="Proteomes" id="UP000231259"/>
    </source>
</evidence>
<dbReference type="CDD" id="cd06173">
    <property type="entry name" value="MFS_MefA_like"/>
    <property type="match status" value="1"/>
</dbReference>
<dbReference type="Pfam" id="PF05977">
    <property type="entry name" value="MFS_3"/>
    <property type="match status" value="1"/>
</dbReference>
<feature type="transmembrane region" description="Helical" evidence="8">
    <location>
        <begin position="267"/>
        <end position="284"/>
    </location>
</feature>
<feature type="transmembrane region" description="Helical" evidence="8">
    <location>
        <begin position="28"/>
        <end position="46"/>
    </location>
</feature>
<dbReference type="GO" id="GO:0005886">
    <property type="term" value="C:plasma membrane"/>
    <property type="evidence" value="ECO:0007669"/>
    <property type="project" value="UniProtKB-SubCell"/>
</dbReference>
<dbReference type="SUPFAM" id="SSF103473">
    <property type="entry name" value="MFS general substrate transporter"/>
    <property type="match status" value="1"/>
</dbReference>
<evidence type="ECO:0000256" key="1">
    <source>
        <dbReference type="ARBA" id="ARBA00004651"/>
    </source>
</evidence>
<name>A0A2G8RDB1_9RHOB</name>
<dbReference type="PANTHER" id="PTHR23513">
    <property type="entry name" value="INTEGRAL MEMBRANE EFFLUX PROTEIN-RELATED"/>
    <property type="match status" value="1"/>
</dbReference>
<evidence type="ECO:0000256" key="3">
    <source>
        <dbReference type="ARBA" id="ARBA00022475"/>
    </source>
</evidence>
<comment type="caution">
    <text evidence="10">The sequence shown here is derived from an EMBL/GenBank/DDBJ whole genome shotgun (WGS) entry which is preliminary data.</text>
</comment>
<dbReference type="AlphaFoldDB" id="A0A2G8RDB1"/>
<dbReference type="InterPro" id="IPR020846">
    <property type="entry name" value="MFS_dom"/>
</dbReference>
<keyword evidence="11" id="KW-1185">Reference proteome</keyword>
<feature type="transmembrane region" description="Helical" evidence="8">
    <location>
        <begin position="58"/>
        <end position="78"/>
    </location>
</feature>
<accession>A0A2G8RDB1</accession>
<dbReference type="Gene3D" id="1.20.1250.20">
    <property type="entry name" value="MFS general substrate transporter like domains"/>
    <property type="match status" value="1"/>
</dbReference>
<organism evidence="10 11">
    <name type="scientific">Puniceibacterium antarcticum</name>
    <dbReference type="NCBI Taxonomy" id="1206336"/>
    <lineage>
        <taxon>Bacteria</taxon>
        <taxon>Pseudomonadati</taxon>
        <taxon>Pseudomonadota</taxon>
        <taxon>Alphaproteobacteria</taxon>
        <taxon>Rhodobacterales</taxon>
        <taxon>Paracoccaceae</taxon>
        <taxon>Puniceibacterium</taxon>
    </lineage>
</organism>
<keyword evidence="2" id="KW-0813">Transport</keyword>
<evidence type="ECO:0000256" key="2">
    <source>
        <dbReference type="ARBA" id="ARBA00022448"/>
    </source>
</evidence>
<dbReference type="PANTHER" id="PTHR23513:SF11">
    <property type="entry name" value="STAPHYLOFERRIN A TRANSPORTER"/>
    <property type="match status" value="1"/>
</dbReference>